<dbReference type="SUPFAM" id="SSF160574">
    <property type="entry name" value="BT0923-like"/>
    <property type="match status" value="1"/>
</dbReference>
<gene>
    <name evidence="1" type="ORF">SAMN04488096_10361</name>
</gene>
<name>A0A1M6CMW7_9FLAO</name>
<reference evidence="1 2" key="1">
    <citation type="submission" date="2016-11" db="EMBL/GenBank/DDBJ databases">
        <authorList>
            <person name="Jaros S."/>
            <person name="Januszkiewicz K."/>
            <person name="Wedrychowicz H."/>
        </authorList>
    </citation>
    <scope>NUCLEOTIDE SEQUENCE [LARGE SCALE GENOMIC DNA]</scope>
    <source>
        <strain evidence="1 2">DSM 21425</strain>
    </source>
</reference>
<evidence type="ECO:0008006" key="3">
    <source>
        <dbReference type="Google" id="ProtNLM"/>
    </source>
</evidence>
<keyword evidence="2" id="KW-1185">Reference proteome</keyword>
<organism evidence="1 2">
    <name type="scientific">Mesonia phycicola</name>
    <dbReference type="NCBI Taxonomy" id="579105"/>
    <lineage>
        <taxon>Bacteria</taxon>
        <taxon>Pseudomonadati</taxon>
        <taxon>Bacteroidota</taxon>
        <taxon>Flavobacteriia</taxon>
        <taxon>Flavobacteriales</taxon>
        <taxon>Flavobacteriaceae</taxon>
        <taxon>Mesonia</taxon>
    </lineage>
</organism>
<dbReference type="EMBL" id="FQYY01000003">
    <property type="protein sequence ID" value="SHI62048.1"/>
    <property type="molecule type" value="Genomic_DNA"/>
</dbReference>
<sequence length="96" mass="10866">MLVVFICGMVVNSKTIAQNNFSKKVKLQKTTSSFKKIELQEVPPSVINAVKNDFKAIIVNAYINSYKEYKLEIKSSESSSRTVFTNSEGEWIKPTK</sequence>
<proteinExistence type="predicted"/>
<evidence type="ECO:0000313" key="1">
    <source>
        <dbReference type="EMBL" id="SHI62048.1"/>
    </source>
</evidence>
<protein>
    <recommendedName>
        <fullName evidence="3">Beta-lactamase-inhibitor-like, PepSY-like</fullName>
    </recommendedName>
</protein>
<dbReference type="Proteomes" id="UP000184225">
    <property type="component" value="Unassembled WGS sequence"/>
</dbReference>
<evidence type="ECO:0000313" key="2">
    <source>
        <dbReference type="Proteomes" id="UP000184225"/>
    </source>
</evidence>
<dbReference type="STRING" id="579105.SAMN04488096_10361"/>
<accession>A0A1M6CMW7</accession>
<dbReference type="AlphaFoldDB" id="A0A1M6CMW7"/>